<keyword evidence="2" id="KW-1185">Reference proteome</keyword>
<evidence type="ECO:0000313" key="1">
    <source>
        <dbReference type="EMBL" id="OMP13290.1"/>
    </source>
</evidence>
<name>A0A1R3L1Z1_9ROSI</name>
<sequence>MEHVVNLNALVSRENQYNAGYDIADAKSRGITFALRRYSYHHSPDAQERLQPLVVSERLQHLVVSERIAL</sequence>
<gene>
    <name evidence="1" type="ORF">COLO4_01929</name>
</gene>
<reference evidence="2" key="1">
    <citation type="submission" date="2013-09" db="EMBL/GenBank/DDBJ databases">
        <title>Corchorus olitorius genome sequencing.</title>
        <authorList>
            <person name="Alam M."/>
            <person name="Haque M.S."/>
            <person name="Islam M.S."/>
            <person name="Emdad E.M."/>
            <person name="Islam M.M."/>
            <person name="Ahmed B."/>
            <person name="Halim A."/>
            <person name="Hossen Q.M.M."/>
            <person name="Hossain M.Z."/>
            <person name="Ahmed R."/>
            <person name="Khan M.M."/>
            <person name="Islam R."/>
            <person name="Rashid M.M."/>
            <person name="Khan S.A."/>
            <person name="Rahman M.S."/>
            <person name="Alam M."/>
            <person name="Yahiya A.S."/>
            <person name="Khan M.S."/>
            <person name="Azam M.S."/>
            <person name="Haque T."/>
            <person name="Lashkar M.Z.H."/>
            <person name="Akhand A.I."/>
            <person name="Morshed G."/>
            <person name="Roy S."/>
            <person name="Uddin K.S."/>
            <person name="Rabeya T."/>
            <person name="Hossain A.S."/>
            <person name="Chowdhury A."/>
            <person name="Snigdha A.R."/>
            <person name="Mortoza M.S."/>
            <person name="Matin S.A."/>
            <person name="Hoque S.M.E."/>
            <person name="Islam M.K."/>
            <person name="Roy D.K."/>
            <person name="Haider R."/>
            <person name="Moosa M.M."/>
            <person name="Elias S.M."/>
            <person name="Hasan A.M."/>
            <person name="Jahan S."/>
            <person name="Shafiuddin M."/>
            <person name="Mahmood N."/>
            <person name="Shommy N.S."/>
        </authorList>
    </citation>
    <scope>NUCLEOTIDE SEQUENCE [LARGE SCALE GENOMIC DNA]</scope>
    <source>
        <strain evidence="2">cv. O-4</strain>
    </source>
</reference>
<protein>
    <submittedName>
        <fullName evidence="1">Uncharacterized protein</fullName>
    </submittedName>
</protein>
<accession>A0A1R3L1Z1</accession>
<evidence type="ECO:0000313" key="2">
    <source>
        <dbReference type="Proteomes" id="UP000187203"/>
    </source>
</evidence>
<dbReference type="Proteomes" id="UP000187203">
    <property type="component" value="Unassembled WGS sequence"/>
</dbReference>
<dbReference type="EMBL" id="AWUE01004634">
    <property type="protein sequence ID" value="OMP13290.1"/>
    <property type="molecule type" value="Genomic_DNA"/>
</dbReference>
<proteinExistence type="predicted"/>
<organism evidence="1 2">
    <name type="scientific">Corchorus olitorius</name>
    <dbReference type="NCBI Taxonomy" id="93759"/>
    <lineage>
        <taxon>Eukaryota</taxon>
        <taxon>Viridiplantae</taxon>
        <taxon>Streptophyta</taxon>
        <taxon>Embryophyta</taxon>
        <taxon>Tracheophyta</taxon>
        <taxon>Spermatophyta</taxon>
        <taxon>Magnoliopsida</taxon>
        <taxon>eudicotyledons</taxon>
        <taxon>Gunneridae</taxon>
        <taxon>Pentapetalae</taxon>
        <taxon>rosids</taxon>
        <taxon>malvids</taxon>
        <taxon>Malvales</taxon>
        <taxon>Malvaceae</taxon>
        <taxon>Grewioideae</taxon>
        <taxon>Apeibeae</taxon>
        <taxon>Corchorus</taxon>
    </lineage>
</organism>
<comment type="caution">
    <text evidence="1">The sequence shown here is derived from an EMBL/GenBank/DDBJ whole genome shotgun (WGS) entry which is preliminary data.</text>
</comment>
<dbReference type="AlphaFoldDB" id="A0A1R3L1Z1"/>